<evidence type="ECO:0000256" key="1">
    <source>
        <dbReference type="SAM" id="Phobius"/>
    </source>
</evidence>
<feature type="transmembrane region" description="Helical" evidence="1">
    <location>
        <begin position="15"/>
        <end position="40"/>
    </location>
</feature>
<dbReference type="RefSeq" id="WP_137769161.1">
    <property type="nucleotide sequence ID" value="NZ_BAAAIS010000002.1"/>
</dbReference>
<protein>
    <submittedName>
        <fullName evidence="2">Uncharacterized protein</fullName>
    </submittedName>
</protein>
<organism evidence="2 3">
    <name type="scientific">Brachybacterium rhamnosum</name>
    <dbReference type="NCBI Taxonomy" id="173361"/>
    <lineage>
        <taxon>Bacteria</taxon>
        <taxon>Bacillati</taxon>
        <taxon>Actinomycetota</taxon>
        <taxon>Actinomycetes</taxon>
        <taxon>Micrococcales</taxon>
        <taxon>Dermabacteraceae</taxon>
        <taxon>Brachybacterium</taxon>
    </lineage>
</organism>
<accession>A0ABW4PVW7</accession>
<dbReference type="EMBL" id="JBHUFL010000002">
    <property type="protein sequence ID" value="MFD1834275.1"/>
    <property type="molecule type" value="Genomic_DNA"/>
</dbReference>
<gene>
    <name evidence="2" type="ORF">ACFSDA_04215</name>
</gene>
<dbReference type="Proteomes" id="UP001597280">
    <property type="component" value="Unassembled WGS sequence"/>
</dbReference>
<sequence>MGGDGLAGFLDPVAFSWMILLLLLLGTLLLTIGSAVWMLLQPDEPELDTTPLVDDAVRRDREAAALMRRRLDADAGRTDTTAPELR</sequence>
<name>A0ABW4PVW7_9MICO</name>
<keyword evidence="3" id="KW-1185">Reference proteome</keyword>
<proteinExistence type="predicted"/>
<evidence type="ECO:0000313" key="3">
    <source>
        <dbReference type="Proteomes" id="UP001597280"/>
    </source>
</evidence>
<keyword evidence="1" id="KW-1133">Transmembrane helix</keyword>
<keyword evidence="1" id="KW-0812">Transmembrane</keyword>
<evidence type="ECO:0000313" key="2">
    <source>
        <dbReference type="EMBL" id="MFD1834275.1"/>
    </source>
</evidence>
<reference evidence="3" key="1">
    <citation type="journal article" date="2019" name="Int. J. Syst. Evol. Microbiol.">
        <title>The Global Catalogue of Microorganisms (GCM) 10K type strain sequencing project: providing services to taxonomists for standard genome sequencing and annotation.</title>
        <authorList>
            <consortium name="The Broad Institute Genomics Platform"/>
            <consortium name="The Broad Institute Genome Sequencing Center for Infectious Disease"/>
            <person name="Wu L."/>
            <person name="Ma J."/>
        </authorList>
    </citation>
    <scope>NUCLEOTIDE SEQUENCE [LARGE SCALE GENOMIC DNA]</scope>
    <source>
        <strain evidence="3">JCM 11650</strain>
    </source>
</reference>
<comment type="caution">
    <text evidence="2">The sequence shown here is derived from an EMBL/GenBank/DDBJ whole genome shotgun (WGS) entry which is preliminary data.</text>
</comment>
<keyword evidence="1" id="KW-0472">Membrane</keyword>